<evidence type="ECO:0000256" key="1">
    <source>
        <dbReference type="ARBA" id="ARBA00009437"/>
    </source>
</evidence>
<dbReference type="AlphaFoldDB" id="A0A2G1MEN0"/>
<feature type="domain" description="HTH lysR-type" evidence="5">
    <location>
        <begin position="1"/>
        <end position="59"/>
    </location>
</feature>
<protein>
    <submittedName>
        <fullName evidence="6">LysR family transcriptional regulator</fullName>
    </submittedName>
</protein>
<dbReference type="SUPFAM" id="SSF53850">
    <property type="entry name" value="Periplasmic binding protein-like II"/>
    <property type="match status" value="1"/>
</dbReference>
<accession>A0A2G1MEN0</accession>
<dbReference type="GO" id="GO:0003677">
    <property type="term" value="F:DNA binding"/>
    <property type="evidence" value="ECO:0007669"/>
    <property type="project" value="UniProtKB-KW"/>
</dbReference>
<keyword evidence="2" id="KW-0805">Transcription regulation</keyword>
<name>A0A2G1MEN0_9RHOB</name>
<reference evidence="6 7" key="1">
    <citation type="submission" date="2017-08" db="EMBL/GenBank/DDBJ databases">
        <title>Draft Genome Sequence of Loktanella cinnabarina Strain XM1, Isolated from Coastal Surface Water.</title>
        <authorList>
            <person name="Ma R."/>
            <person name="Wang J."/>
            <person name="Wang Q."/>
            <person name="Ma Z."/>
            <person name="Li J."/>
            <person name="Chen L."/>
        </authorList>
    </citation>
    <scope>NUCLEOTIDE SEQUENCE [LARGE SCALE GENOMIC DNA]</scope>
    <source>
        <strain evidence="6 7">XM1</strain>
    </source>
</reference>
<dbReference type="InterPro" id="IPR036390">
    <property type="entry name" value="WH_DNA-bd_sf"/>
</dbReference>
<dbReference type="GO" id="GO:0003700">
    <property type="term" value="F:DNA-binding transcription factor activity"/>
    <property type="evidence" value="ECO:0007669"/>
    <property type="project" value="InterPro"/>
</dbReference>
<dbReference type="PROSITE" id="PS50931">
    <property type="entry name" value="HTH_LYSR"/>
    <property type="match status" value="1"/>
</dbReference>
<evidence type="ECO:0000313" key="7">
    <source>
        <dbReference type="Proteomes" id="UP000221860"/>
    </source>
</evidence>
<dbReference type="OrthoDB" id="9813056at2"/>
<dbReference type="EMBL" id="NQWH01000018">
    <property type="protein sequence ID" value="PHP27130.1"/>
    <property type="molecule type" value="Genomic_DNA"/>
</dbReference>
<evidence type="ECO:0000256" key="3">
    <source>
        <dbReference type="ARBA" id="ARBA00023125"/>
    </source>
</evidence>
<organism evidence="6 7">
    <name type="scientific">Limimaricola cinnabarinus</name>
    <dbReference type="NCBI Taxonomy" id="1125964"/>
    <lineage>
        <taxon>Bacteria</taxon>
        <taxon>Pseudomonadati</taxon>
        <taxon>Pseudomonadota</taxon>
        <taxon>Alphaproteobacteria</taxon>
        <taxon>Rhodobacterales</taxon>
        <taxon>Paracoccaceae</taxon>
        <taxon>Limimaricola</taxon>
    </lineage>
</organism>
<evidence type="ECO:0000256" key="4">
    <source>
        <dbReference type="ARBA" id="ARBA00023163"/>
    </source>
</evidence>
<dbReference type="InterPro" id="IPR036388">
    <property type="entry name" value="WH-like_DNA-bd_sf"/>
</dbReference>
<keyword evidence="7" id="KW-1185">Reference proteome</keyword>
<dbReference type="Proteomes" id="UP000221860">
    <property type="component" value="Unassembled WGS sequence"/>
</dbReference>
<dbReference type="SUPFAM" id="SSF46785">
    <property type="entry name" value="Winged helix' DNA-binding domain"/>
    <property type="match status" value="1"/>
</dbReference>
<gene>
    <name evidence="6" type="ORF">CJ301_12440</name>
</gene>
<dbReference type="CDD" id="cd08422">
    <property type="entry name" value="PBP2_CrgA_like"/>
    <property type="match status" value="1"/>
</dbReference>
<dbReference type="InterPro" id="IPR058163">
    <property type="entry name" value="LysR-type_TF_proteobact-type"/>
</dbReference>
<comment type="similarity">
    <text evidence="1">Belongs to the LysR transcriptional regulatory family.</text>
</comment>
<dbReference type="InterPro" id="IPR005119">
    <property type="entry name" value="LysR_subst-bd"/>
</dbReference>
<dbReference type="PANTHER" id="PTHR30537:SF5">
    <property type="entry name" value="HTH-TYPE TRANSCRIPTIONAL ACTIVATOR TTDR-RELATED"/>
    <property type="match status" value="1"/>
</dbReference>
<dbReference type="Pfam" id="PF00126">
    <property type="entry name" value="HTH_1"/>
    <property type="match status" value="1"/>
</dbReference>
<dbReference type="Gene3D" id="3.40.190.290">
    <property type="match status" value="1"/>
</dbReference>
<dbReference type="RefSeq" id="WP_099277732.1">
    <property type="nucleotide sequence ID" value="NZ_KZ304963.1"/>
</dbReference>
<dbReference type="Pfam" id="PF03466">
    <property type="entry name" value="LysR_substrate"/>
    <property type="match status" value="1"/>
</dbReference>
<proteinExistence type="inferred from homology"/>
<sequence>MAYLDNIRTFVRVYELGSMSAAGRDMRISAAVASARIGQLEAHLGVRLFQRTTRSLSPTEQGRSFYEGAREVLDKVDEAEARVSEITETPRGTIHVAAPLGVGRRLIAPQLPGFAQAYPKIDLRLRLSDRRIDLAAEAIDLRFFLGHPADSDLTIRPIASCARVLCAAPDYVARRGAPRDGAALVSDNHACLNLRFPGATEFRWTLQTPEGPRPYPVSGRLECDDGDVLTAWALDGAGIAMKPVFEVAEHLAAGRLVALCHETPPLPVQMACLYTHRRLQDPKIRIFMDHVCGRVASAVAQAEAQAGSQAGSQAAPG</sequence>
<dbReference type="FunFam" id="1.10.10.10:FF:000001">
    <property type="entry name" value="LysR family transcriptional regulator"/>
    <property type="match status" value="1"/>
</dbReference>
<evidence type="ECO:0000256" key="2">
    <source>
        <dbReference type="ARBA" id="ARBA00023015"/>
    </source>
</evidence>
<evidence type="ECO:0000313" key="6">
    <source>
        <dbReference type="EMBL" id="PHP27130.1"/>
    </source>
</evidence>
<comment type="caution">
    <text evidence="6">The sequence shown here is derived from an EMBL/GenBank/DDBJ whole genome shotgun (WGS) entry which is preliminary data.</text>
</comment>
<dbReference type="InterPro" id="IPR000847">
    <property type="entry name" value="LysR_HTH_N"/>
</dbReference>
<keyword evidence="4" id="KW-0804">Transcription</keyword>
<evidence type="ECO:0000259" key="5">
    <source>
        <dbReference type="PROSITE" id="PS50931"/>
    </source>
</evidence>
<dbReference type="PANTHER" id="PTHR30537">
    <property type="entry name" value="HTH-TYPE TRANSCRIPTIONAL REGULATOR"/>
    <property type="match status" value="1"/>
</dbReference>
<keyword evidence="3" id="KW-0238">DNA-binding</keyword>
<dbReference type="Gene3D" id="1.10.10.10">
    <property type="entry name" value="Winged helix-like DNA-binding domain superfamily/Winged helix DNA-binding domain"/>
    <property type="match status" value="1"/>
</dbReference>